<gene>
    <name evidence="1" type="ORF">GXP69_05775</name>
</gene>
<name>A0A6B3LUL8_9BACT</name>
<dbReference type="EMBL" id="JAAGWD010000002">
    <property type="protein sequence ID" value="NEM97194.1"/>
    <property type="molecule type" value="Genomic_DNA"/>
</dbReference>
<dbReference type="Proteomes" id="UP000474777">
    <property type="component" value="Unassembled WGS sequence"/>
</dbReference>
<evidence type="ECO:0000313" key="1">
    <source>
        <dbReference type="EMBL" id="NEM97194.1"/>
    </source>
</evidence>
<evidence type="ECO:0000313" key="2">
    <source>
        <dbReference type="Proteomes" id="UP000474777"/>
    </source>
</evidence>
<accession>A0A6B3LUL8</accession>
<reference evidence="1 2" key="1">
    <citation type="submission" date="2020-02" db="EMBL/GenBank/DDBJ databases">
        <authorList>
            <person name="Kim M.K."/>
        </authorList>
    </citation>
    <scope>NUCLEOTIDE SEQUENCE [LARGE SCALE GENOMIC DNA]</scope>
    <source>
        <strain evidence="1 2">BT327</strain>
    </source>
</reference>
<organism evidence="1 2">
    <name type="scientific">Pontibacter burrus</name>
    <dbReference type="NCBI Taxonomy" id="2704466"/>
    <lineage>
        <taxon>Bacteria</taxon>
        <taxon>Pseudomonadati</taxon>
        <taxon>Bacteroidota</taxon>
        <taxon>Cytophagia</taxon>
        <taxon>Cytophagales</taxon>
        <taxon>Hymenobacteraceae</taxon>
        <taxon>Pontibacter</taxon>
    </lineage>
</organism>
<keyword evidence="2" id="KW-1185">Reference proteome</keyword>
<sequence>MLNMKSHANDCNNNDYIIGLDFNLKKLLKRDSRMDSDCITTMPIRSAADWGSISAIPGAAAPDIIPLPEGHVVKHPKLINGLADQFIEYYEHHLNKTFIFIQDSEWGNARRPDADLTYNEQFAERLSKARWTVQIVNMGRVPRHQTRYHLAHEFLGEKDKGTKKQRTGWKRCFW</sequence>
<dbReference type="RefSeq" id="WP_163913359.1">
    <property type="nucleotide sequence ID" value="NZ_JAAGWD010000002.1"/>
</dbReference>
<protein>
    <submittedName>
        <fullName evidence="1">Uncharacterized protein</fullName>
    </submittedName>
</protein>
<comment type="caution">
    <text evidence="1">The sequence shown here is derived from an EMBL/GenBank/DDBJ whole genome shotgun (WGS) entry which is preliminary data.</text>
</comment>
<dbReference type="AlphaFoldDB" id="A0A6B3LUL8"/>
<proteinExistence type="predicted"/>